<feature type="domain" description="LIM zinc-binding" evidence="5">
    <location>
        <begin position="103"/>
        <end position="161"/>
    </location>
</feature>
<keyword evidence="3 4" id="KW-0440">LIM domain</keyword>
<dbReference type="PROSITE" id="PS50023">
    <property type="entry name" value="LIM_DOMAIN_2"/>
    <property type="match status" value="1"/>
</dbReference>
<dbReference type="Gene3D" id="2.10.110.10">
    <property type="entry name" value="Cysteine Rich Protein"/>
    <property type="match status" value="2"/>
</dbReference>
<evidence type="ECO:0000256" key="3">
    <source>
        <dbReference type="ARBA" id="ARBA00023038"/>
    </source>
</evidence>
<evidence type="ECO:0000256" key="2">
    <source>
        <dbReference type="ARBA" id="ARBA00022833"/>
    </source>
</evidence>
<accession>A0A821UE51</accession>
<gene>
    <name evidence="6" type="ORF">PMACD_LOCUS10232</name>
</gene>
<protein>
    <recommendedName>
        <fullName evidence="5">LIM zinc-binding domain-containing protein</fullName>
    </recommendedName>
</protein>
<dbReference type="SMART" id="SM00132">
    <property type="entry name" value="LIM"/>
    <property type="match status" value="2"/>
</dbReference>
<name>A0A821UE51_9NEOP</name>
<sequence>MDNQESKKCFCARCFLPIDAEDKVDIEGQNFHRLCSMCCICRMVPQHLKMFYGHVFCNECFKNHVLTRFRGENPRIHSNSWWMQWAPGSKCFENPPEDMQKRCFCARCLQAIGDDKICIGDQCFHSHCARCYFCQNVPKSNVKIYYGQVFCEDCFHRHVLNKNADNPSEFFKNCFEQWQSNPQFAENMRDFMTTSKDQAPFIFMMQGQQPPFCRCGTGPQEWFQPNEPKKSATPATKSIAEDSHICDLSFENRTEISDILESTDESTIRDSNSLTAAEKIEKLTKYLHERFDYNHKNEKKWKNYEFDNVSMVSRDSTSYWCDLQQPKMKRNALKCPKCLWQCGPIYVRAELLKKSL</sequence>
<comment type="caution">
    <text evidence="6">The sequence shown here is derived from an EMBL/GenBank/DDBJ whole genome shotgun (WGS) entry which is preliminary data.</text>
</comment>
<evidence type="ECO:0000313" key="7">
    <source>
        <dbReference type="Proteomes" id="UP000663880"/>
    </source>
</evidence>
<evidence type="ECO:0000313" key="6">
    <source>
        <dbReference type="EMBL" id="CAF4888294.1"/>
    </source>
</evidence>
<dbReference type="AlphaFoldDB" id="A0A821UE51"/>
<reference evidence="6" key="1">
    <citation type="submission" date="2021-02" db="EMBL/GenBank/DDBJ databases">
        <authorList>
            <person name="Steward A R."/>
        </authorList>
    </citation>
    <scope>NUCLEOTIDE SEQUENCE</scope>
</reference>
<organism evidence="6 7">
    <name type="scientific">Pieris macdunnoughi</name>
    <dbReference type="NCBI Taxonomy" id="345717"/>
    <lineage>
        <taxon>Eukaryota</taxon>
        <taxon>Metazoa</taxon>
        <taxon>Ecdysozoa</taxon>
        <taxon>Arthropoda</taxon>
        <taxon>Hexapoda</taxon>
        <taxon>Insecta</taxon>
        <taxon>Pterygota</taxon>
        <taxon>Neoptera</taxon>
        <taxon>Endopterygota</taxon>
        <taxon>Lepidoptera</taxon>
        <taxon>Glossata</taxon>
        <taxon>Ditrysia</taxon>
        <taxon>Papilionoidea</taxon>
        <taxon>Pieridae</taxon>
        <taxon>Pierinae</taxon>
        <taxon>Pieris</taxon>
    </lineage>
</organism>
<keyword evidence="7" id="KW-1185">Reference proteome</keyword>
<dbReference type="OrthoDB" id="8062037at2759"/>
<dbReference type="EMBL" id="CAJOBZ010000030">
    <property type="protein sequence ID" value="CAF4888294.1"/>
    <property type="molecule type" value="Genomic_DNA"/>
</dbReference>
<keyword evidence="1 4" id="KW-0479">Metal-binding</keyword>
<proteinExistence type="predicted"/>
<evidence type="ECO:0000259" key="5">
    <source>
        <dbReference type="PROSITE" id="PS50023"/>
    </source>
</evidence>
<evidence type="ECO:0000256" key="4">
    <source>
        <dbReference type="PROSITE-ProRule" id="PRU00125"/>
    </source>
</evidence>
<evidence type="ECO:0000256" key="1">
    <source>
        <dbReference type="ARBA" id="ARBA00022723"/>
    </source>
</evidence>
<dbReference type="InterPro" id="IPR001781">
    <property type="entry name" value="Znf_LIM"/>
</dbReference>
<keyword evidence="2 4" id="KW-0862">Zinc</keyword>
<dbReference type="GO" id="GO:0046872">
    <property type="term" value="F:metal ion binding"/>
    <property type="evidence" value="ECO:0007669"/>
    <property type="project" value="UniProtKB-KW"/>
</dbReference>
<dbReference type="Proteomes" id="UP000663880">
    <property type="component" value="Unassembled WGS sequence"/>
</dbReference>